<gene>
    <name evidence="4" type="ORF">W7K_09340</name>
</gene>
<dbReference type="GO" id="GO:0000270">
    <property type="term" value="P:peptidoglycan metabolic process"/>
    <property type="evidence" value="ECO:0007669"/>
    <property type="project" value="InterPro"/>
</dbReference>
<accession>A0A0L8AAJ9</accession>
<dbReference type="Gene3D" id="1.10.530.10">
    <property type="match status" value="1"/>
</dbReference>
<dbReference type="Pfam" id="PF01464">
    <property type="entry name" value="SLT"/>
    <property type="match status" value="1"/>
</dbReference>
<dbReference type="OrthoDB" id="9815002at2"/>
<protein>
    <submittedName>
        <fullName evidence="4">Transglycosylase</fullName>
    </submittedName>
</protein>
<feature type="signal peptide" evidence="2">
    <location>
        <begin position="1"/>
        <end position="23"/>
    </location>
</feature>
<dbReference type="Proteomes" id="UP000036890">
    <property type="component" value="Unassembled WGS sequence"/>
</dbReference>
<dbReference type="InterPro" id="IPR023346">
    <property type="entry name" value="Lysozyme-like_dom_sf"/>
</dbReference>
<dbReference type="InterPro" id="IPR008258">
    <property type="entry name" value="Transglycosylase_SLT_dom_1"/>
</dbReference>
<dbReference type="CDD" id="cd00254">
    <property type="entry name" value="LT-like"/>
    <property type="match status" value="1"/>
</dbReference>
<comment type="similarity">
    <text evidence="1">Belongs to the transglycosylase Slt family.</text>
</comment>
<dbReference type="SUPFAM" id="SSF53955">
    <property type="entry name" value="Lysozyme-like"/>
    <property type="match status" value="1"/>
</dbReference>
<feature type="chain" id="PRO_5005579664" evidence="2">
    <location>
        <begin position="24"/>
        <end position="258"/>
    </location>
</feature>
<feature type="domain" description="Transglycosylase SLT" evidence="3">
    <location>
        <begin position="127"/>
        <end position="224"/>
    </location>
</feature>
<dbReference type="PANTHER" id="PTHR37423">
    <property type="entry name" value="SOLUBLE LYTIC MUREIN TRANSGLYCOSYLASE-RELATED"/>
    <property type="match status" value="1"/>
</dbReference>
<name>A0A0L8AAJ9_9GAMM</name>
<dbReference type="RefSeq" id="WP_029379923.1">
    <property type="nucleotide sequence ID" value="NZ_AJLO02000020.1"/>
</dbReference>
<sequence>MPRRPLLLALLLLPSLWPGLAAARTVYRCVQGNTVSLATAPEPGSRCTAKEIDDNAIQAPNLWGNMGVFSGVLYEREQDGALVYSTRNLPGSRVFLKFTVATPPGEPAHEGLGKVGKPQLAQHAKQFKAAAKATGVDDAWLRAIAHAESNFDALAVSSKGAQGVMQLMPDTAQEYGVNDPFSPQQSIDGGARYMRALLRRYNGDRPLAAAAYNAGIGAVTRYKGVPPYAETLAYVDKVMALYARYREAMGIRTEVPAR</sequence>
<evidence type="ECO:0000256" key="1">
    <source>
        <dbReference type="ARBA" id="ARBA00007734"/>
    </source>
</evidence>
<dbReference type="PROSITE" id="PS00922">
    <property type="entry name" value="TRANSGLYCOSYLASE"/>
    <property type="match status" value="1"/>
</dbReference>
<dbReference type="PANTHER" id="PTHR37423:SF2">
    <property type="entry name" value="MEMBRANE-BOUND LYTIC MUREIN TRANSGLYCOSYLASE C"/>
    <property type="match status" value="1"/>
</dbReference>
<evidence type="ECO:0000259" key="3">
    <source>
        <dbReference type="Pfam" id="PF01464"/>
    </source>
</evidence>
<dbReference type="GO" id="GO:0016020">
    <property type="term" value="C:membrane"/>
    <property type="evidence" value="ECO:0007669"/>
    <property type="project" value="InterPro"/>
</dbReference>
<evidence type="ECO:0000256" key="2">
    <source>
        <dbReference type="SAM" id="SignalP"/>
    </source>
</evidence>
<organism evidence="4 5">
    <name type="scientific">Stenotrophomonas geniculata N1</name>
    <dbReference type="NCBI Taxonomy" id="1167641"/>
    <lineage>
        <taxon>Bacteria</taxon>
        <taxon>Pseudomonadati</taxon>
        <taxon>Pseudomonadota</taxon>
        <taxon>Gammaproteobacteria</taxon>
        <taxon>Lysobacterales</taxon>
        <taxon>Lysobacteraceae</taxon>
        <taxon>Stenotrophomonas</taxon>
    </lineage>
</organism>
<evidence type="ECO:0000313" key="5">
    <source>
        <dbReference type="Proteomes" id="UP000036890"/>
    </source>
</evidence>
<dbReference type="GO" id="GO:0008933">
    <property type="term" value="F:peptidoglycan lytic transglycosylase activity"/>
    <property type="evidence" value="ECO:0007669"/>
    <property type="project" value="InterPro"/>
</dbReference>
<comment type="caution">
    <text evidence="4">The sequence shown here is derived from an EMBL/GenBank/DDBJ whole genome shotgun (WGS) entry which is preliminary data.</text>
</comment>
<proteinExistence type="inferred from homology"/>
<evidence type="ECO:0000313" key="4">
    <source>
        <dbReference type="EMBL" id="KOE99407.1"/>
    </source>
</evidence>
<dbReference type="AlphaFoldDB" id="A0A0L8AAJ9"/>
<reference evidence="4 5" key="1">
    <citation type="journal article" date="2012" name="J. Bacteriol.">
        <title>Genome sequence of a novel nicotine-degrading strain, Pseudomonas geniculata N1.</title>
        <authorList>
            <person name="Tang H."/>
            <person name="Yu H."/>
            <person name="Tai C."/>
            <person name="Huang K."/>
            <person name="Liu Y."/>
            <person name="Wang L."/>
            <person name="Yao Y."/>
            <person name="Wu G."/>
            <person name="Xu P."/>
        </authorList>
    </citation>
    <scope>NUCLEOTIDE SEQUENCE [LARGE SCALE GENOMIC DNA]</scope>
    <source>
        <strain evidence="4 5">N1</strain>
    </source>
</reference>
<dbReference type="InterPro" id="IPR000189">
    <property type="entry name" value="Transglyc_AS"/>
</dbReference>
<dbReference type="EMBL" id="AJLO02000020">
    <property type="protein sequence ID" value="KOE99407.1"/>
    <property type="molecule type" value="Genomic_DNA"/>
</dbReference>
<keyword evidence="2" id="KW-0732">Signal</keyword>